<protein>
    <recommendedName>
        <fullName evidence="13 14">Crossover junction endodeoxyribonuclease RuvC</fullName>
        <ecNumber evidence="13 14">3.1.21.10</ecNumber>
    </recommendedName>
    <alternativeName>
        <fullName evidence="13">Holliday junction nuclease RuvC</fullName>
    </alternativeName>
    <alternativeName>
        <fullName evidence="13">Holliday junction resolvase RuvC</fullName>
    </alternativeName>
</protein>
<dbReference type="PATRIC" id="fig|1560234.3.peg.2690"/>
<keyword evidence="6 13" id="KW-0227">DNA damage</keyword>
<evidence type="ECO:0000256" key="5">
    <source>
        <dbReference type="ARBA" id="ARBA00022759"/>
    </source>
</evidence>
<evidence type="ECO:0000256" key="9">
    <source>
        <dbReference type="ARBA" id="ARBA00023125"/>
    </source>
</evidence>
<dbReference type="GO" id="GO:0000287">
    <property type="term" value="F:magnesium ion binding"/>
    <property type="evidence" value="ECO:0007669"/>
    <property type="project" value="UniProtKB-UniRule"/>
</dbReference>
<dbReference type="PANTHER" id="PTHR30194">
    <property type="entry name" value="CROSSOVER JUNCTION ENDODEOXYRIBONUCLEASE RUVC"/>
    <property type="match status" value="1"/>
</dbReference>
<dbReference type="Pfam" id="PF02075">
    <property type="entry name" value="RuvC"/>
    <property type="match status" value="1"/>
</dbReference>
<keyword evidence="5 13" id="KW-0255">Endonuclease</keyword>
<keyword evidence="8 13" id="KW-0460">Magnesium</keyword>
<evidence type="ECO:0000313" key="16">
    <source>
        <dbReference type="Proteomes" id="UP000091979"/>
    </source>
</evidence>
<dbReference type="EMBL" id="JXMS01000040">
    <property type="protein sequence ID" value="OBQ45808.1"/>
    <property type="molecule type" value="Genomic_DNA"/>
</dbReference>
<evidence type="ECO:0000256" key="10">
    <source>
        <dbReference type="ARBA" id="ARBA00023172"/>
    </source>
</evidence>
<comment type="similarity">
    <text evidence="1 13">Belongs to the RuvC family.</text>
</comment>
<keyword evidence="3 13" id="KW-0540">Nuclease</keyword>
<dbReference type="OrthoDB" id="9805499at2"/>
<evidence type="ECO:0000256" key="2">
    <source>
        <dbReference type="ARBA" id="ARBA00022490"/>
    </source>
</evidence>
<dbReference type="SUPFAM" id="SSF53098">
    <property type="entry name" value="Ribonuclease H-like"/>
    <property type="match status" value="1"/>
</dbReference>
<organism evidence="15 16">
    <name type="scientific">Halodesulfovibrio spirochaetisodalis</name>
    <dbReference type="NCBI Taxonomy" id="1560234"/>
    <lineage>
        <taxon>Bacteria</taxon>
        <taxon>Pseudomonadati</taxon>
        <taxon>Thermodesulfobacteriota</taxon>
        <taxon>Desulfovibrionia</taxon>
        <taxon>Desulfovibrionales</taxon>
        <taxon>Desulfovibrionaceae</taxon>
        <taxon>Halodesulfovibrio</taxon>
    </lineage>
</organism>
<evidence type="ECO:0000256" key="4">
    <source>
        <dbReference type="ARBA" id="ARBA00022723"/>
    </source>
</evidence>
<dbReference type="GO" id="GO:0048476">
    <property type="term" value="C:Holliday junction resolvase complex"/>
    <property type="evidence" value="ECO:0007669"/>
    <property type="project" value="UniProtKB-UniRule"/>
</dbReference>
<sequence>MTVTRVLGIDPGSRVMGWGVVEEISGVAKLVDCGAIRASDKDFARRMGTIFKELDAIVRLHKPTVAAVENVFTAKNPASALKLGQARGVALAACAAHDVDVFSYEPTKIKQTIVGGGRAAKEQVAFMVAQILGVKQPKWALDTSDALAAAVCHLNTSRYAKYL</sequence>
<dbReference type="GO" id="GO:0005737">
    <property type="term" value="C:cytoplasm"/>
    <property type="evidence" value="ECO:0007669"/>
    <property type="project" value="UniProtKB-SubCell"/>
</dbReference>
<dbReference type="InterPro" id="IPR012337">
    <property type="entry name" value="RNaseH-like_sf"/>
</dbReference>
<dbReference type="PROSITE" id="PS01321">
    <property type="entry name" value="RUVC"/>
    <property type="match status" value="1"/>
</dbReference>
<dbReference type="Proteomes" id="UP000091979">
    <property type="component" value="Unassembled WGS sequence"/>
</dbReference>
<dbReference type="GO" id="GO:0006310">
    <property type="term" value="P:DNA recombination"/>
    <property type="evidence" value="ECO:0007669"/>
    <property type="project" value="UniProtKB-UniRule"/>
</dbReference>
<comment type="catalytic activity">
    <reaction evidence="12 13">
        <text>Endonucleolytic cleavage at a junction such as a reciprocal single-stranded crossover between two homologous DNA duplexes (Holliday junction).</text>
        <dbReference type="EC" id="3.1.21.10"/>
    </reaction>
</comment>
<dbReference type="PANTHER" id="PTHR30194:SF3">
    <property type="entry name" value="CROSSOVER JUNCTION ENDODEOXYRIBONUCLEASE RUVC"/>
    <property type="match status" value="1"/>
</dbReference>
<feature type="active site" evidence="13">
    <location>
        <position position="69"/>
    </location>
</feature>
<evidence type="ECO:0000313" key="15">
    <source>
        <dbReference type="EMBL" id="OBQ45808.1"/>
    </source>
</evidence>
<dbReference type="GO" id="GO:0006281">
    <property type="term" value="P:DNA repair"/>
    <property type="evidence" value="ECO:0007669"/>
    <property type="project" value="UniProtKB-UniRule"/>
</dbReference>
<dbReference type="NCBIfam" id="TIGR00228">
    <property type="entry name" value="ruvC"/>
    <property type="match status" value="1"/>
</dbReference>
<gene>
    <name evidence="13" type="primary">ruvC</name>
    <name evidence="15" type="ORF">SP90_16075</name>
</gene>
<feature type="active site" evidence="13">
    <location>
        <position position="142"/>
    </location>
</feature>
<evidence type="ECO:0000256" key="7">
    <source>
        <dbReference type="ARBA" id="ARBA00022801"/>
    </source>
</evidence>
<feature type="binding site" evidence="13">
    <location>
        <position position="142"/>
    </location>
    <ligand>
        <name>Mg(2+)</name>
        <dbReference type="ChEBI" id="CHEBI:18420"/>
        <label>1</label>
    </ligand>
</feature>
<comment type="subcellular location">
    <subcellularLocation>
        <location evidence="13">Cytoplasm</location>
    </subcellularLocation>
</comment>
<comment type="cofactor">
    <cofactor evidence="13">
        <name>Mg(2+)</name>
        <dbReference type="ChEBI" id="CHEBI:18420"/>
    </cofactor>
    <text evidence="13">Binds 2 Mg(2+) ion per subunit.</text>
</comment>
<dbReference type="STRING" id="1560234.SP90_16075"/>
<keyword evidence="16" id="KW-1185">Reference proteome</keyword>
<feature type="binding site" evidence="13">
    <location>
        <position position="10"/>
    </location>
    <ligand>
        <name>Mg(2+)</name>
        <dbReference type="ChEBI" id="CHEBI:18420"/>
        <label>1</label>
    </ligand>
</feature>
<keyword evidence="10 13" id="KW-0233">DNA recombination</keyword>
<keyword evidence="9 13" id="KW-0238">DNA-binding</keyword>
<evidence type="ECO:0000256" key="6">
    <source>
        <dbReference type="ARBA" id="ARBA00022763"/>
    </source>
</evidence>
<proteinExistence type="inferred from homology"/>
<dbReference type="InterPro" id="IPR036397">
    <property type="entry name" value="RNaseH_sf"/>
</dbReference>
<keyword evidence="7 13" id="KW-0378">Hydrolase</keyword>
<evidence type="ECO:0000256" key="14">
    <source>
        <dbReference type="NCBIfam" id="TIGR00228"/>
    </source>
</evidence>
<keyword evidence="11 13" id="KW-0234">DNA repair</keyword>
<dbReference type="AlphaFoldDB" id="A0A1B7X8Y3"/>
<accession>A0A1B7X8Y3</accession>
<dbReference type="FunFam" id="3.30.420.10:FF:000002">
    <property type="entry name" value="Crossover junction endodeoxyribonuclease RuvC"/>
    <property type="match status" value="1"/>
</dbReference>
<evidence type="ECO:0000256" key="1">
    <source>
        <dbReference type="ARBA" id="ARBA00009518"/>
    </source>
</evidence>
<dbReference type="Gene3D" id="3.30.420.10">
    <property type="entry name" value="Ribonuclease H-like superfamily/Ribonuclease H"/>
    <property type="match status" value="1"/>
</dbReference>
<evidence type="ECO:0000256" key="11">
    <source>
        <dbReference type="ARBA" id="ARBA00023204"/>
    </source>
</evidence>
<feature type="binding site" evidence="13">
    <location>
        <position position="69"/>
    </location>
    <ligand>
        <name>Mg(2+)</name>
        <dbReference type="ChEBI" id="CHEBI:18420"/>
        <label>2</label>
    </ligand>
</feature>
<dbReference type="InterPro" id="IPR020563">
    <property type="entry name" value="X-over_junc_endoDNase_Mg_BS"/>
</dbReference>
<comment type="caution">
    <text evidence="15">The sequence shown here is derived from an EMBL/GenBank/DDBJ whole genome shotgun (WGS) entry which is preliminary data.</text>
</comment>
<dbReference type="InterPro" id="IPR002176">
    <property type="entry name" value="X-over_junc_endoDNase_RuvC"/>
</dbReference>
<evidence type="ECO:0000256" key="8">
    <source>
        <dbReference type="ARBA" id="ARBA00022842"/>
    </source>
</evidence>
<dbReference type="GO" id="GO:0008821">
    <property type="term" value="F:crossover junction DNA endonuclease activity"/>
    <property type="evidence" value="ECO:0007669"/>
    <property type="project" value="UniProtKB-UniRule"/>
</dbReference>
<dbReference type="PRINTS" id="PR00696">
    <property type="entry name" value="RSOLVASERUVC"/>
</dbReference>
<comment type="subunit">
    <text evidence="13">Homodimer which binds Holliday junction (HJ) DNA. The HJ becomes 2-fold symmetrical on binding to RuvC with unstacked arms; it has a different conformation from HJ DNA in complex with RuvA. In the full resolvosome a probable DNA-RuvA(4)-RuvB(12)-RuvC(2) complex forms which resolves the HJ.</text>
</comment>
<keyword evidence="2 13" id="KW-0963">Cytoplasm</keyword>
<evidence type="ECO:0000256" key="3">
    <source>
        <dbReference type="ARBA" id="ARBA00022722"/>
    </source>
</evidence>
<comment type="function">
    <text evidence="13">The RuvA-RuvB-RuvC complex processes Holliday junction (HJ) DNA during genetic recombination and DNA repair. Endonuclease that resolves HJ intermediates. Cleaves cruciform DNA by making single-stranded nicks across the HJ at symmetrical positions within the homologous arms, yielding a 5'-phosphate and a 3'-hydroxyl group; requires a central core of homology in the junction. The consensus cleavage sequence is 5'-(A/T)TT(C/G)-3'. Cleavage occurs on the 3'-side of the TT dinucleotide at the point of strand exchange. HJ branch migration catalyzed by RuvA-RuvB allows RuvC to scan DNA until it finds its consensus sequence, where it cleaves and resolves the cruciform DNA.</text>
</comment>
<feature type="active site" evidence="13">
    <location>
        <position position="10"/>
    </location>
</feature>
<dbReference type="GO" id="GO:0003677">
    <property type="term" value="F:DNA binding"/>
    <property type="evidence" value="ECO:0007669"/>
    <property type="project" value="UniProtKB-KW"/>
</dbReference>
<keyword evidence="4 13" id="KW-0479">Metal-binding</keyword>
<name>A0A1B7X8Y3_9BACT</name>
<reference evidence="15 16" key="1">
    <citation type="submission" date="2015-01" db="EMBL/GenBank/DDBJ databases">
        <title>Desulfovibrio sp. JC271 draft genome sequence.</title>
        <authorList>
            <person name="Shivani Y."/>
            <person name="Subhash Y."/>
            <person name="Sasikala C."/>
            <person name="Ramana C.V."/>
        </authorList>
    </citation>
    <scope>NUCLEOTIDE SEQUENCE [LARGE SCALE GENOMIC DNA]</scope>
    <source>
        <strain evidence="15 16">JC271</strain>
    </source>
</reference>
<evidence type="ECO:0000256" key="12">
    <source>
        <dbReference type="ARBA" id="ARBA00029354"/>
    </source>
</evidence>
<dbReference type="EC" id="3.1.21.10" evidence="13 14"/>
<dbReference type="CDD" id="cd16962">
    <property type="entry name" value="RuvC"/>
    <property type="match status" value="1"/>
</dbReference>
<dbReference type="HAMAP" id="MF_00034">
    <property type="entry name" value="RuvC"/>
    <property type="match status" value="1"/>
</dbReference>
<evidence type="ECO:0000256" key="13">
    <source>
        <dbReference type="HAMAP-Rule" id="MF_00034"/>
    </source>
</evidence>